<accession>A0A9Q3W031</accession>
<protein>
    <submittedName>
        <fullName evidence="2">ABC transporter substrate-binding protein</fullName>
    </submittedName>
</protein>
<reference evidence="2" key="1">
    <citation type="submission" date="2022-01" db="EMBL/GenBank/DDBJ databases">
        <authorList>
            <person name="Karlyshev A.V."/>
            <person name="Jaspars M."/>
        </authorList>
    </citation>
    <scope>NUCLEOTIDE SEQUENCE</scope>
    <source>
        <strain evidence="2">AGSA3-2</strain>
    </source>
</reference>
<evidence type="ECO:0000259" key="1">
    <source>
        <dbReference type="Pfam" id="PF09084"/>
    </source>
</evidence>
<dbReference type="PANTHER" id="PTHR31528">
    <property type="entry name" value="4-AMINO-5-HYDROXYMETHYL-2-METHYLPYRIMIDINE PHOSPHATE SYNTHASE THI11-RELATED"/>
    <property type="match status" value="1"/>
</dbReference>
<organism evidence="2 3">
    <name type="scientific">Alloalcanivorax xenomutans</name>
    <dbReference type="NCBI Taxonomy" id="1094342"/>
    <lineage>
        <taxon>Bacteria</taxon>
        <taxon>Pseudomonadati</taxon>
        <taxon>Pseudomonadota</taxon>
        <taxon>Gammaproteobacteria</taxon>
        <taxon>Oceanospirillales</taxon>
        <taxon>Alcanivoracaceae</taxon>
        <taxon>Alloalcanivorax</taxon>
    </lineage>
</organism>
<sequence>MAALKRRTLKQLILKRRWWLDGALALAGLCLSVTALAEELTPVTVSTTWYAQAEHGGLYAAKAMGLYQKHGLDVTIKMGGPQVNNVQLLVGGATDFSMGYSLQSFNAVKQGLPLVTVAAFFQKDPQSLMVHEGQGYLTIADLKGAGLRIPTAGRVAYWPWLKAKYGFTDDQLRPYDYTIGPFITDPKVAQQGYITNDGYFLRKENVAAKSLLLADAGWEAYSATLDTTREMIEKHSEVVQAMVAATAEGWKAYFEDPRLANSLIKADNPQMEDALIAYSINKMQSEGILLSGDAKGGRYGIMSDRRWREFYRQMVDAGTLPDDLDYQKAYDLRFVQALYPED</sequence>
<comment type="caution">
    <text evidence="2">The sequence shown here is derived from an EMBL/GenBank/DDBJ whole genome shotgun (WGS) entry which is preliminary data.</text>
</comment>
<name>A0A9Q3W031_9GAMM</name>
<dbReference type="InterPro" id="IPR027939">
    <property type="entry name" value="NMT1/THI5"/>
</dbReference>
<keyword evidence="3" id="KW-1185">Reference proteome</keyword>
<dbReference type="GO" id="GO:0009228">
    <property type="term" value="P:thiamine biosynthetic process"/>
    <property type="evidence" value="ECO:0007669"/>
    <property type="project" value="InterPro"/>
</dbReference>
<dbReference type="KEGG" id="axe:P40_18945"/>
<dbReference type="AlphaFoldDB" id="A0A9Q3W031"/>
<dbReference type="Gene3D" id="3.40.190.10">
    <property type="entry name" value="Periplasmic binding protein-like II"/>
    <property type="match status" value="2"/>
</dbReference>
<evidence type="ECO:0000313" key="3">
    <source>
        <dbReference type="Proteomes" id="UP001107961"/>
    </source>
</evidence>
<feature type="domain" description="SsuA/THI5-like" evidence="1">
    <location>
        <begin position="53"/>
        <end position="258"/>
    </location>
</feature>
<dbReference type="RefSeq" id="WP_080531592.1">
    <property type="nucleotide sequence ID" value="NZ_CP012331.1"/>
</dbReference>
<dbReference type="SUPFAM" id="SSF53850">
    <property type="entry name" value="Periplasmic binding protein-like II"/>
    <property type="match status" value="1"/>
</dbReference>
<gene>
    <name evidence="2" type="ORF">LZG35_06185</name>
</gene>
<proteinExistence type="predicted"/>
<dbReference type="PANTHER" id="PTHR31528:SF3">
    <property type="entry name" value="THIAMINE BIOSYNTHESIS PROTEIN HI_0357-RELATED"/>
    <property type="match status" value="1"/>
</dbReference>
<dbReference type="Proteomes" id="UP001107961">
    <property type="component" value="Unassembled WGS sequence"/>
</dbReference>
<evidence type="ECO:0000313" key="2">
    <source>
        <dbReference type="EMBL" id="MCE7508220.1"/>
    </source>
</evidence>
<dbReference type="Pfam" id="PF09084">
    <property type="entry name" value="NMT1"/>
    <property type="match status" value="1"/>
</dbReference>
<dbReference type="EMBL" id="JAJVKT010000006">
    <property type="protein sequence ID" value="MCE7508220.1"/>
    <property type="molecule type" value="Genomic_DNA"/>
</dbReference>
<dbReference type="InterPro" id="IPR015168">
    <property type="entry name" value="SsuA/THI5"/>
</dbReference>